<comment type="similarity">
    <text evidence="1 2">Belongs to the anti-sigma-factor antagonist family.</text>
</comment>
<dbReference type="NCBIfam" id="TIGR00377">
    <property type="entry name" value="ant_ant_sig"/>
    <property type="match status" value="1"/>
</dbReference>
<evidence type="ECO:0000313" key="5">
    <source>
        <dbReference type="Proteomes" id="UP000640052"/>
    </source>
</evidence>
<gene>
    <name evidence="4" type="ORF">Aph01nite_11600</name>
</gene>
<evidence type="ECO:0000259" key="3">
    <source>
        <dbReference type="PROSITE" id="PS50801"/>
    </source>
</evidence>
<dbReference type="PROSITE" id="PS50801">
    <property type="entry name" value="STAS"/>
    <property type="match status" value="1"/>
</dbReference>
<keyword evidence="5" id="KW-1185">Reference proteome</keyword>
<dbReference type="EMBL" id="BOOA01000006">
    <property type="protein sequence ID" value="GIH22850.1"/>
    <property type="molecule type" value="Genomic_DNA"/>
</dbReference>
<dbReference type="SUPFAM" id="SSF52091">
    <property type="entry name" value="SpoIIaa-like"/>
    <property type="match status" value="1"/>
</dbReference>
<organism evidence="4 5">
    <name type="scientific">Acrocarpospora phusangensis</name>
    <dbReference type="NCBI Taxonomy" id="1070424"/>
    <lineage>
        <taxon>Bacteria</taxon>
        <taxon>Bacillati</taxon>
        <taxon>Actinomycetota</taxon>
        <taxon>Actinomycetes</taxon>
        <taxon>Streptosporangiales</taxon>
        <taxon>Streptosporangiaceae</taxon>
        <taxon>Acrocarpospora</taxon>
    </lineage>
</organism>
<dbReference type="RefSeq" id="WP_204039682.1">
    <property type="nucleotide sequence ID" value="NZ_BOOA01000006.1"/>
</dbReference>
<dbReference type="InterPro" id="IPR036513">
    <property type="entry name" value="STAS_dom_sf"/>
</dbReference>
<dbReference type="PANTHER" id="PTHR33495:SF2">
    <property type="entry name" value="ANTI-SIGMA FACTOR ANTAGONIST TM_1081-RELATED"/>
    <property type="match status" value="1"/>
</dbReference>
<dbReference type="Gene3D" id="3.30.750.24">
    <property type="entry name" value="STAS domain"/>
    <property type="match status" value="1"/>
</dbReference>
<dbReference type="Proteomes" id="UP000640052">
    <property type="component" value="Unassembled WGS sequence"/>
</dbReference>
<feature type="domain" description="STAS" evidence="3">
    <location>
        <begin position="3"/>
        <end position="112"/>
    </location>
</feature>
<dbReference type="InterPro" id="IPR002645">
    <property type="entry name" value="STAS_dom"/>
</dbReference>
<accession>A0A919UNN5</accession>
<dbReference type="PANTHER" id="PTHR33495">
    <property type="entry name" value="ANTI-SIGMA FACTOR ANTAGONIST TM_1081-RELATED-RELATED"/>
    <property type="match status" value="1"/>
</dbReference>
<reference evidence="4" key="1">
    <citation type="submission" date="2021-01" db="EMBL/GenBank/DDBJ databases">
        <title>Whole genome shotgun sequence of Acrocarpospora phusangensis NBRC 108782.</title>
        <authorList>
            <person name="Komaki H."/>
            <person name="Tamura T."/>
        </authorList>
    </citation>
    <scope>NUCLEOTIDE SEQUENCE</scope>
    <source>
        <strain evidence="4">NBRC 108782</strain>
    </source>
</reference>
<proteinExistence type="inferred from homology"/>
<dbReference type="CDD" id="cd07043">
    <property type="entry name" value="STAS_anti-anti-sigma_factors"/>
    <property type="match status" value="1"/>
</dbReference>
<dbReference type="GO" id="GO:0043856">
    <property type="term" value="F:anti-sigma factor antagonist activity"/>
    <property type="evidence" value="ECO:0007669"/>
    <property type="project" value="InterPro"/>
</dbReference>
<dbReference type="AlphaFoldDB" id="A0A919UNN5"/>
<dbReference type="Pfam" id="PF01740">
    <property type="entry name" value="STAS"/>
    <property type="match status" value="1"/>
</dbReference>
<comment type="caution">
    <text evidence="4">The sequence shown here is derived from an EMBL/GenBank/DDBJ whole genome shotgun (WGS) entry which is preliminary data.</text>
</comment>
<evidence type="ECO:0000256" key="2">
    <source>
        <dbReference type="RuleBase" id="RU003749"/>
    </source>
</evidence>
<protein>
    <recommendedName>
        <fullName evidence="2">Anti-sigma factor antagonist</fullName>
    </recommendedName>
</protein>
<dbReference type="InterPro" id="IPR003658">
    <property type="entry name" value="Anti-sigma_ant"/>
</dbReference>
<evidence type="ECO:0000256" key="1">
    <source>
        <dbReference type="ARBA" id="ARBA00009013"/>
    </source>
</evidence>
<evidence type="ECO:0000313" key="4">
    <source>
        <dbReference type="EMBL" id="GIH22850.1"/>
    </source>
</evidence>
<sequence length="127" mass="13726">MTLMLASRCTDSATVISAAGELDATNTAELTLYIAAEHPDAARPLVLDLATLTFIDSSGLRILMDAHQRSRRHGSSLHLAAPHERVIRLLELTGLDQLLSTHPTLEQALAAARHTPRMPMTALNLPT</sequence>
<name>A0A919UNN5_9ACTN</name>